<protein>
    <submittedName>
        <fullName evidence="2">Uncharacterized protein</fullName>
    </submittedName>
</protein>
<gene>
    <name evidence="2" type="ORF">SAMEA4873646_03490</name>
    <name evidence="1" type="ORF">SAMEA4873647_02864</name>
</gene>
<sequence length="113" mass="13807">MYGFYMKPLHELIILNHFYYCFLLAIKLRKCNLPLVDGINSKVFMKQWLFTAQNNRLFDRLIYDEIQWLLDSLSDRKTTSQQFEYNIEIIYHRSLEMIKENESLVPRVDFINF</sequence>
<accession>A0A486PGG3</accession>
<dbReference type="AlphaFoldDB" id="A0A486PGG3"/>
<dbReference type="EMBL" id="CAAHCR010000003">
    <property type="protein sequence ID" value="VGL68976.1"/>
    <property type="molecule type" value="Genomic_DNA"/>
</dbReference>
<evidence type="ECO:0000313" key="2">
    <source>
        <dbReference type="EMBL" id="VGL73648.1"/>
    </source>
</evidence>
<proteinExistence type="predicted"/>
<reference evidence="2" key="1">
    <citation type="submission" date="2019-03" db="EMBL/GenBank/DDBJ databases">
        <authorList>
            <consortium name="Pathogen Informatics"/>
        </authorList>
    </citation>
    <scope>NUCLEOTIDE SEQUENCE</scope>
    <source>
        <strain evidence="2">5012STDY7626444</strain>
        <strain evidence="1">5012STDY7626445</strain>
    </source>
</reference>
<name>A0A486PGG3_KLEPN</name>
<organism evidence="2">
    <name type="scientific">Klebsiella pneumoniae</name>
    <dbReference type="NCBI Taxonomy" id="573"/>
    <lineage>
        <taxon>Bacteria</taxon>
        <taxon>Pseudomonadati</taxon>
        <taxon>Pseudomonadota</taxon>
        <taxon>Gammaproteobacteria</taxon>
        <taxon>Enterobacterales</taxon>
        <taxon>Enterobacteriaceae</taxon>
        <taxon>Klebsiella/Raoultella group</taxon>
        <taxon>Klebsiella</taxon>
        <taxon>Klebsiella pneumoniae complex</taxon>
    </lineage>
</organism>
<dbReference type="EMBL" id="CAAHCP010000007">
    <property type="protein sequence ID" value="VGL73648.1"/>
    <property type="molecule type" value="Genomic_DNA"/>
</dbReference>
<evidence type="ECO:0000313" key="1">
    <source>
        <dbReference type="EMBL" id="VGL68976.1"/>
    </source>
</evidence>